<reference evidence="1 2" key="1">
    <citation type="submission" date="2022-12" db="EMBL/GenBank/DDBJ databases">
        <title>Draft genome sequence of Paenibacillus sp. dW9.</title>
        <authorList>
            <person name="Choi E.-W."/>
            <person name="Kim D.-U."/>
        </authorList>
    </citation>
    <scope>NUCLEOTIDE SEQUENCE [LARGE SCALE GENOMIC DNA]</scope>
    <source>
        <strain evidence="2">dW9</strain>
    </source>
</reference>
<dbReference type="RefSeq" id="WP_269883344.1">
    <property type="nucleotide sequence ID" value="NZ_JAQAGZ010000014.1"/>
</dbReference>
<keyword evidence="2" id="KW-1185">Reference proteome</keyword>
<protein>
    <recommendedName>
        <fullName evidence="3">DUF3052 domain-containing protein</fullName>
    </recommendedName>
</protein>
<name>A0ABT4QD74_9BACL</name>
<evidence type="ECO:0000313" key="1">
    <source>
        <dbReference type="EMBL" id="MCZ8514814.1"/>
    </source>
</evidence>
<proteinExistence type="predicted"/>
<evidence type="ECO:0000313" key="2">
    <source>
        <dbReference type="Proteomes" id="UP001527882"/>
    </source>
</evidence>
<organism evidence="1 2">
    <name type="scientific">Paenibacillus gyeongsangnamensis</name>
    <dbReference type="NCBI Taxonomy" id="3388067"/>
    <lineage>
        <taxon>Bacteria</taxon>
        <taxon>Bacillati</taxon>
        <taxon>Bacillota</taxon>
        <taxon>Bacilli</taxon>
        <taxon>Bacillales</taxon>
        <taxon>Paenibacillaceae</taxon>
        <taxon>Paenibacillus</taxon>
    </lineage>
</organism>
<accession>A0ABT4QD74</accession>
<evidence type="ECO:0008006" key="3">
    <source>
        <dbReference type="Google" id="ProtNLM"/>
    </source>
</evidence>
<sequence>MNELLKKMNFKNQDRLLVLNAPEEFEPHLAAFAEFLEVIREPEHGERYPFVLTFTRNAEEVKQLTPLAGEHIAPEGLFWFAYPKGTSKKYKKPDISRDHGWEPVKELGFEGVRLIAIDDDWSCMRYREAK</sequence>
<comment type="caution">
    <text evidence="1">The sequence shown here is derived from an EMBL/GenBank/DDBJ whole genome shotgun (WGS) entry which is preliminary data.</text>
</comment>
<dbReference type="Proteomes" id="UP001527882">
    <property type="component" value="Unassembled WGS sequence"/>
</dbReference>
<gene>
    <name evidence="1" type="ORF">O9H85_20815</name>
</gene>
<dbReference type="EMBL" id="JAQAGZ010000014">
    <property type="protein sequence ID" value="MCZ8514814.1"/>
    <property type="molecule type" value="Genomic_DNA"/>
</dbReference>